<evidence type="ECO:0000313" key="1">
    <source>
        <dbReference type="EMBL" id="CAK5012745.1"/>
    </source>
</evidence>
<comment type="caution">
    <text evidence="1">The sequence shown here is derived from an EMBL/GenBank/DDBJ whole genome shotgun (WGS) entry which is preliminary data.</text>
</comment>
<accession>A0ACB0XQF1</accession>
<dbReference type="Proteomes" id="UP001497535">
    <property type="component" value="Unassembled WGS sequence"/>
</dbReference>
<organism evidence="1 2">
    <name type="scientific">Meloidogyne enterolobii</name>
    <name type="common">Root-knot nematode worm</name>
    <name type="synonym">Meloidogyne mayaguensis</name>
    <dbReference type="NCBI Taxonomy" id="390850"/>
    <lineage>
        <taxon>Eukaryota</taxon>
        <taxon>Metazoa</taxon>
        <taxon>Ecdysozoa</taxon>
        <taxon>Nematoda</taxon>
        <taxon>Chromadorea</taxon>
        <taxon>Rhabditida</taxon>
        <taxon>Tylenchina</taxon>
        <taxon>Tylenchomorpha</taxon>
        <taxon>Tylenchoidea</taxon>
        <taxon>Meloidogynidae</taxon>
        <taxon>Meloidogyninae</taxon>
        <taxon>Meloidogyne</taxon>
    </lineage>
</organism>
<reference evidence="1" key="1">
    <citation type="submission" date="2023-11" db="EMBL/GenBank/DDBJ databases">
        <authorList>
            <person name="Poullet M."/>
        </authorList>
    </citation>
    <scope>NUCLEOTIDE SEQUENCE</scope>
    <source>
        <strain evidence="1">E1834</strain>
    </source>
</reference>
<proteinExistence type="predicted"/>
<sequence>MDLAKEFLAEVLNERICLASNFSSGNEKKTTNSSSSSLTTTNKQQESAIIEANKYLENLKSVSIHVLLGHTECKEVGDKLCSAMQDTEVWTFKLHHQRPSDSIGRPPMLPLFLKQALRSQLHFSPLRSWLTANKTLPCGLFPVVRVLASDHLLSSPISSQVQSHKFPACCCSTTPNGGGIWLELCVQWLKREYFLSKAPILCPSIEMDCNDSWVLPPLSDTNNGLNQEQNQRPSSSLSSSLCSSSSDSDEDIQEEDESELSSSSSSSPIPTHSQSNINEQISHQKQDNTESNNNNSNSNNINNNISSLSRRNSQNIQSSLQFVNESQNRRERSQRRLRPSRPIQSSTNSTTTTIQLPSLPPKHSQLLQQYHHHHHHQSIQRSRRLVMQRARKAATKKINDGPSIKENNSDNKQKEDKMEEDKAEKVKIENKKEMEENNKNVGGIEKMEYSSPQRLQQQQPSSQCSTPPPPFQQHLLLRGVNITSPPSRMLFQQRQHSSLSALHNNNNIKNPNNLFRRCCSARLVCNFEESILSGRLTPSSIVDGYSLQLMVVPTQSMVMAPGGGFFSVQRVKYPVQTFFFFNEMGGSSLNEISTRTPALLHLARCELDSGGIPIPRHCNLQAVLFNPQGSVIKIFMVEVDVKDMPPCSTTFIRQRTFCETKTGINNNYFPSSSTSSSSSSSTSNQTANKNLNIKNTTGLMTSMMSSLTMPNTTINNRMPSTASALRFLIHLRLASNETGCIRLHTDIRMLFSNKSTELEGLDRRLLLAVADNNNNSNNNNSNRNRLSLPPGILEGTINGEGSNRMHTIAEMPVGPKYSPVK</sequence>
<gene>
    <name evidence="1" type="ORF">MENTE1834_LOCUS2212</name>
</gene>
<keyword evidence="2" id="KW-1185">Reference proteome</keyword>
<dbReference type="EMBL" id="CAVMJV010000002">
    <property type="protein sequence ID" value="CAK5012745.1"/>
    <property type="molecule type" value="Genomic_DNA"/>
</dbReference>
<name>A0ACB0XQF1_MELEN</name>
<evidence type="ECO:0000313" key="2">
    <source>
        <dbReference type="Proteomes" id="UP001497535"/>
    </source>
</evidence>
<protein>
    <submittedName>
        <fullName evidence="1">Uncharacterized protein</fullName>
    </submittedName>
</protein>